<dbReference type="Pfam" id="PF07707">
    <property type="entry name" value="BACK"/>
    <property type="match status" value="1"/>
</dbReference>
<dbReference type="InterPro" id="IPR000210">
    <property type="entry name" value="BTB/POZ_dom"/>
</dbReference>
<dbReference type="PIRSF" id="PIRSF037037">
    <property type="entry name" value="Kelch-like_protein_gigaxonin"/>
    <property type="match status" value="1"/>
</dbReference>
<keyword evidence="1" id="KW-0880">Kelch repeat</keyword>
<dbReference type="OMA" id="WHRDGCH"/>
<proteinExistence type="predicted"/>
<dbReference type="InParanoid" id="A7S2V3"/>
<dbReference type="Gene3D" id="3.30.710.10">
    <property type="entry name" value="Potassium Channel Kv1.1, Chain A"/>
    <property type="match status" value="1"/>
</dbReference>
<evidence type="ECO:0000313" key="4">
    <source>
        <dbReference type="EMBL" id="EDO41954.1"/>
    </source>
</evidence>
<evidence type="ECO:0000259" key="3">
    <source>
        <dbReference type="PROSITE" id="PS50097"/>
    </source>
</evidence>
<evidence type="ECO:0000256" key="1">
    <source>
        <dbReference type="ARBA" id="ARBA00022441"/>
    </source>
</evidence>
<dbReference type="GO" id="GO:0043161">
    <property type="term" value="P:proteasome-mediated ubiquitin-dependent protein catabolic process"/>
    <property type="evidence" value="ECO:0000318"/>
    <property type="project" value="GO_Central"/>
</dbReference>
<dbReference type="PROSITE" id="PS50097">
    <property type="entry name" value="BTB"/>
    <property type="match status" value="1"/>
</dbReference>
<gene>
    <name evidence="4" type="ORF">NEMVEDRAFT_v1g165758</name>
</gene>
<dbReference type="InterPro" id="IPR015915">
    <property type="entry name" value="Kelch-typ_b-propeller"/>
</dbReference>
<dbReference type="GO" id="GO:1990756">
    <property type="term" value="F:ubiquitin-like ligase-substrate adaptor activity"/>
    <property type="evidence" value="ECO:0000318"/>
    <property type="project" value="GO_Central"/>
</dbReference>
<evidence type="ECO:0000313" key="5">
    <source>
        <dbReference type="Proteomes" id="UP000001593"/>
    </source>
</evidence>
<dbReference type="SUPFAM" id="SSF54695">
    <property type="entry name" value="POZ domain"/>
    <property type="match status" value="1"/>
</dbReference>
<dbReference type="HOGENOM" id="CLU_004253_14_2_1"/>
<dbReference type="AlphaFoldDB" id="A7S2V3"/>
<accession>A7S2V3</accession>
<dbReference type="SMART" id="SM00612">
    <property type="entry name" value="Kelch"/>
    <property type="match status" value="6"/>
</dbReference>
<dbReference type="PANTHER" id="PTHR24412:SF450">
    <property type="entry name" value="KELCH-LIKE PROTEIN DIABLO"/>
    <property type="match status" value="1"/>
</dbReference>
<dbReference type="PRINTS" id="PR00501">
    <property type="entry name" value="KELCHREPEAT"/>
</dbReference>
<reference evidence="4 5" key="1">
    <citation type="journal article" date="2007" name="Science">
        <title>Sea anemone genome reveals ancestral eumetazoan gene repertoire and genomic organization.</title>
        <authorList>
            <person name="Putnam N.H."/>
            <person name="Srivastava M."/>
            <person name="Hellsten U."/>
            <person name="Dirks B."/>
            <person name="Chapman J."/>
            <person name="Salamov A."/>
            <person name="Terry A."/>
            <person name="Shapiro H."/>
            <person name="Lindquist E."/>
            <person name="Kapitonov V.V."/>
            <person name="Jurka J."/>
            <person name="Genikhovich G."/>
            <person name="Grigoriev I.V."/>
            <person name="Lucas S.M."/>
            <person name="Steele R.E."/>
            <person name="Finnerty J.R."/>
            <person name="Technau U."/>
            <person name="Martindale M.Q."/>
            <person name="Rokhsar D.S."/>
        </authorList>
    </citation>
    <scope>NUCLEOTIDE SEQUENCE [LARGE SCALE GENOMIC DNA]</scope>
    <source>
        <strain evidence="5">CH2 X CH6</strain>
    </source>
</reference>
<dbReference type="InterPro" id="IPR006652">
    <property type="entry name" value="Kelch_1"/>
</dbReference>
<dbReference type="PANTHER" id="PTHR24412">
    <property type="entry name" value="KELCH PROTEIN"/>
    <property type="match status" value="1"/>
</dbReference>
<feature type="domain" description="BTB" evidence="3">
    <location>
        <begin position="30"/>
        <end position="97"/>
    </location>
</feature>
<evidence type="ECO:0000256" key="2">
    <source>
        <dbReference type="ARBA" id="ARBA00022737"/>
    </source>
</evidence>
<dbReference type="PhylomeDB" id="A7S2V3"/>
<dbReference type="GO" id="GO:0031463">
    <property type="term" value="C:Cul3-RING ubiquitin ligase complex"/>
    <property type="evidence" value="ECO:0000318"/>
    <property type="project" value="GO_Central"/>
</dbReference>
<dbReference type="Pfam" id="PF00651">
    <property type="entry name" value="BTB"/>
    <property type="match status" value="1"/>
</dbReference>
<dbReference type="SMART" id="SM00225">
    <property type="entry name" value="BTB"/>
    <property type="match status" value="1"/>
</dbReference>
<dbReference type="SUPFAM" id="SSF117281">
    <property type="entry name" value="Kelch motif"/>
    <property type="match status" value="1"/>
</dbReference>
<protein>
    <recommendedName>
        <fullName evidence="3">BTB domain-containing protein</fullName>
    </recommendedName>
</protein>
<dbReference type="EMBL" id="DS469570">
    <property type="protein sequence ID" value="EDO41954.1"/>
    <property type="molecule type" value="Genomic_DNA"/>
</dbReference>
<dbReference type="InterPro" id="IPR011333">
    <property type="entry name" value="SKP1/BTB/POZ_sf"/>
</dbReference>
<dbReference type="InterPro" id="IPR011043">
    <property type="entry name" value="Gal_Oxase/kelch_b-propeller"/>
</dbReference>
<dbReference type="SMART" id="SM00875">
    <property type="entry name" value="BACK"/>
    <property type="match status" value="1"/>
</dbReference>
<sequence length="576" mass="64912">MEQQELNTCTEFASVAFQQFNDFRNSKELCDVLLCVDDEEIPSHKLVLAASSPYFRAMFTSNLLECTQRTITLYDIDVGALQQIVEYFYTGKITIDEDNVQFLLHASCLLQVDRVRDFCSEFLAKQICVTNCLGIRALTDSFSCKEIYEAAQKFAVENFSKVMHCEEFLLQPYESLLSLIELDFLDLNNEAELLVGVMEWLRYSADTRGHFAYPLLRRLHLMRVESQILENLLQDPVIKPNRDCVELILETLEALASPTISAALEFPMFQSRRYRENKKVLLAIGGESIGVNLKSIECFDPETQQWSWEYPGDDSDDRLLPQLNDARIYTCVCSTGHHVYTIGGKSSWKPLELVERYEWPENCWKPCTPLNHSRLGAGSALLDGQLLVIGGCGQTGYLSSVESYDPLVDEWTVTKSMLLHRSYHGVASLGGNVYVVGGFGGTIDADNCWLGNAECFIPSCDLWAPIAPVREPRAYVSLASHEGSIYVLGGYNSSWLNSVERFDPREGIWYSSPPMKTPRTSMGATVLGNRIYVAGGFNGVKNINTMECYDVTAGKWLSLSPMRMIRYAMSLTTLQL</sequence>
<name>A7S2V3_NEMVE</name>
<dbReference type="InterPro" id="IPR017096">
    <property type="entry name" value="BTB-kelch_protein"/>
</dbReference>
<dbReference type="GO" id="GO:0005737">
    <property type="term" value="C:cytoplasm"/>
    <property type="evidence" value="ECO:0000318"/>
    <property type="project" value="GO_Central"/>
</dbReference>
<dbReference type="Proteomes" id="UP000001593">
    <property type="component" value="Unassembled WGS sequence"/>
</dbReference>
<dbReference type="Pfam" id="PF01344">
    <property type="entry name" value="Kelch_1"/>
    <property type="match status" value="6"/>
</dbReference>
<dbReference type="KEGG" id="nve:5513797"/>
<dbReference type="OrthoDB" id="45365at2759"/>
<dbReference type="Gene3D" id="2.120.10.80">
    <property type="entry name" value="Kelch-type beta propeller"/>
    <property type="match status" value="2"/>
</dbReference>
<dbReference type="eggNOG" id="KOG4441">
    <property type="taxonomic scope" value="Eukaryota"/>
</dbReference>
<dbReference type="InterPro" id="IPR011705">
    <property type="entry name" value="BACK"/>
</dbReference>
<dbReference type="Gene3D" id="1.25.40.420">
    <property type="match status" value="1"/>
</dbReference>
<keyword evidence="2" id="KW-0677">Repeat</keyword>
<dbReference type="SUPFAM" id="SSF50965">
    <property type="entry name" value="Galactose oxidase, central domain"/>
    <property type="match status" value="1"/>
</dbReference>
<organism evidence="4 5">
    <name type="scientific">Nematostella vectensis</name>
    <name type="common">Starlet sea anemone</name>
    <dbReference type="NCBI Taxonomy" id="45351"/>
    <lineage>
        <taxon>Eukaryota</taxon>
        <taxon>Metazoa</taxon>
        <taxon>Cnidaria</taxon>
        <taxon>Anthozoa</taxon>
        <taxon>Hexacorallia</taxon>
        <taxon>Actiniaria</taxon>
        <taxon>Edwardsiidae</taxon>
        <taxon>Nematostella</taxon>
    </lineage>
</organism>
<keyword evidence="5" id="KW-1185">Reference proteome</keyword>